<keyword evidence="2" id="KW-0812">Transmembrane</keyword>
<dbReference type="PANTHER" id="PTHR37385">
    <property type="entry name" value="PROTEIN LOW PSII ACCUMULATION 2, CHLOROPLASTIC"/>
    <property type="match status" value="1"/>
</dbReference>
<dbReference type="OMA" id="NNYETSF"/>
<keyword evidence="4" id="KW-1185">Reference proteome</keyword>
<keyword evidence="2" id="KW-1133">Transmembrane helix</keyword>
<dbReference type="EnsemblPlants" id="AUR62035102-RA">
    <property type="protein sequence ID" value="AUR62035102-RA:cds"/>
    <property type="gene ID" value="AUR62035102"/>
</dbReference>
<keyword evidence="2" id="KW-0472">Membrane</keyword>
<dbReference type="Proteomes" id="UP000596660">
    <property type="component" value="Unplaced"/>
</dbReference>
<protein>
    <recommendedName>
        <fullName evidence="5">Transmembrane protein</fullName>
    </recommendedName>
</protein>
<feature type="transmembrane region" description="Helical" evidence="2">
    <location>
        <begin position="131"/>
        <end position="152"/>
    </location>
</feature>
<evidence type="ECO:0008006" key="5">
    <source>
        <dbReference type="Google" id="ProtNLM"/>
    </source>
</evidence>
<dbReference type="InterPro" id="IPR038789">
    <property type="entry name" value="LPA2-like"/>
</dbReference>
<evidence type="ECO:0000256" key="2">
    <source>
        <dbReference type="SAM" id="Phobius"/>
    </source>
</evidence>
<dbReference type="PANTHER" id="PTHR37385:SF2">
    <property type="entry name" value="PROTEIN LPA2"/>
    <property type="match status" value="1"/>
</dbReference>
<feature type="compositionally biased region" description="Polar residues" evidence="1">
    <location>
        <begin position="62"/>
        <end position="74"/>
    </location>
</feature>
<name>A0A803MTW1_CHEQI</name>
<reference evidence="3" key="2">
    <citation type="submission" date="2021-03" db="UniProtKB">
        <authorList>
            <consortium name="EnsemblPlants"/>
        </authorList>
    </citation>
    <scope>IDENTIFICATION</scope>
</reference>
<dbReference type="AlphaFoldDB" id="A0A803MTW1"/>
<organism evidence="3 4">
    <name type="scientific">Chenopodium quinoa</name>
    <name type="common">Quinoa</name>
    <dbReference type="NCBI Taxonomy" id="63459"/>
    <lineage>
        <taxon>Eukaryota</taxon>
        <taxon>Viridiplantae</taxon>
        <taxon>Streptophyta</taxon>
        <taxon>Embryophyta</taxon>
        <taxon>Tracheophyta</taxon>
        <taxon>Spermatophyta</taxon>
        <taxon>Magnoliopsida</taxon>
        <taxon>eudicotyledons</taxon>
        <taxon>Gunneridae</taxon>
        <taxon>Pentapetalae</taxon>
        <taxon>Caryophyllales</taxon>
        <taxon>Chenopodiaceae</taxon>
        <taxon>Chenopodioideae</taxon>
        <taxon>Atripliceae</taxon>
        <taxon>Chenopodium</taxon>
    </lineage>
</organism>
<evidence type="ECO:0000256" key="1">
    <source>
        <dbReference type="SAM" id="MobiDB-lite"/>
    </source>
</evidence>
<reference evidence="3" key="1">
    <citation type="journal article" date="2017" name="Nature">
        <title>The genome of Chenopodium quinoa.</title>
        <authorList>
            <person name="Jarvis D.E."/>
            <person name="Ho Y.S."/>
            <person name="Lightfoot D.J."/>
            <person name="Schmoeckel S.M."/>
            <person name="Li B."/>
            <person name="Borm T.J.A."/>
            <person name="Ohyanagi H."/>
            <person name="Mineta K."/>
            <person name="Michell C.T."/>
            <person name="Saber N."/>
            <person name="Kharbatia N.M."/>
            <person name="Rupper R.R."/>
            <person name="Sharp A.R."/>
            <person name="Dally N."/>
            <person name="Boughton B.A."/>
            <person name="Woo Y.H."/>
            <person name="Gao G."/>
            <person name="Schijlen E.G.W.M."/>
            <person name="Guo X."/>
            <person name="Momin A.A."/>
            <person name="Negrao S."/>
            <person name="Al-Babili S."/>
            <person name="Gehring C."/>
            <person name="Roessner U."/>
            <person name="Jung C."/>
            <person name="Murphy K."/>
            <person name="Arold S.T."/>
            <person name="Gojobori T."/>
            <person name="van der Linden C.G."/>
            <person name="van Loo E.N."/>
            <person name="Jellen E.N."/>
            <person name="Maughan P.J."/>
            <person name="Tester M."/>
        </authorList>
    </citation>
    <scope>NUCLEOTIDE SEQUENCE [LARGE SCALE GENOMIC DNA]</scope>
    <source>
        <strain evidence="3">cv. PI 614886</strain>
    </source>
</reference>
<feature type="region of interest" description="Disordered" evidence="1">
    <location>
        <begin position="38"/>
        <end position="110"/>
    </location>
</feature>
<proteinExistence type="predicted"/>
<dbReference type="Gramene" id="AUR62035102-RA">
    <property type="protein sequence ID" value="AUR62035102-RA:cds"/>
    <property type="gene ID" value="AUR62035102"/>
</dbReference>
<accession>A0A803MTW1</accession>
<dbReference type="GO" id="GO:0009507">
    <property type="term" value="C:chloroplast"/>
    <property type="evidence" value="ECO:0007669"/>
    <property type="project" value="TreeGrafter"/>
</dbReference>
<evidence type="ECO:0000313" key="3">
    <source>
        <dbReference type="EnsemblPlants" id="AUR62035102-RA:cds"/>
    </source>
</evidence>
<evidence type="ECO:0000313" key="4">
    <source>
        <dbReference type="Proteomes" id="UP000596660"/>
    </source>
</evidence>
<sequence length="165" mass="18386">MALLSLQSSSFTNKPHLLLFKTLPTKPKFTIFCLDSSSSESQSSKPIINNDPIEQSSDKKPISSTGQGFGSTQLPKPSSSTGKKKGKRERASIIRRNPVEKPAFLGKKNGVEEDNQQGLLPEEWDKFLVKFLYPSFTPTVFLFVAGTVVYGVQKYLQNENAREEK</sequence>